<dbReference type="InterPro" id="IPR005256">
    <property type="entry name" value="Anth_synth_I_PabB"/>
</dbReference>
<comment type="pathway">
    <text evidence="2 15">Amino-acid biosynthesis; L-tryptophan biosynthesis; L-tryptophan from chorismate: step 1/5.</text>
</comment>
<evidence type="ECO:0000256" key="8">
    <source>
        <dbReference type="ARBA" id="ARBA00022723"/>
    </source>
</evidence>
<evidence type="ECO:0000256" key="12">
    <source>
        <dbReference type="ARBA" id="ARBA00023239"/>
    </source>
</evidence>
<keyword evidence="9 15" id="KW-0822">Tryptophan biosynthesis</keyword>
<dbReference type="Gene3D" id="3.60.120.10">
    <property type="entry name" value="Anthranilate synthase"/>
    <property type="match status" value="1"/>
</dbReference>
<evidence type="ECO:0000256" key="3">
    <source>
        <dbReference type="ARBA" id="ARBA00009562"/>
    </source>
</evidence>
<dbReference type="SUPFAM" id="SSF56322">
    <property type="entry name" value="ADC synthase"/>
    <property type="match status" value="1"/>
</dbReference>
<proteinExistence type="inferred from homology"/>
<evidence type="ECO:0000256" key="4">
    <source>
        <dbReference type="ARBA" id="ARBA00011575"/>
    </source>
</evidence>
<evidence type="ECO:0000259" key="16">
    <source>
        <dbReference type="Pfam" id="PF00425"/>
    </source>
</evidence>
<dbReference type="PANTHER" id="PTHR11236:SF46">
    <property type="entry name" value="ANTHRANILATE SYNTHASE COMPONENT 1"/>
    <property type="match status" value="1"/>
</dbReference>
<reference evidence="18" key="1">
    <citation type="submission" date="2022-05" db="EMBL/GenBank/DDBJ databases">
        <title>Jatrophihabitans sp. SB3-54 whole genome sequence.</title>
        <authorList>
            <person name="Suh M.K."/>
            <person name="Eom M.K."/>
            <person name="Kim J.S."/>
            <person name="Kim H.S."/>
            <person name="Do H.E."/>
            <person name="Shin Y.K."/>
            <person name="Lee J.-S."/>
        </authorList>
    </citation>
    <scope>NUCLEOTIDE SEQUENCE</scope>
    <source>
        <strain evidence="18">SB3-54</strain>
    </source>
</reference>
<dbReference type="InterPro" id="IPR015890">
    <property type="entry name" value="Chorismate_C"/>
</dbReference>
<keyword evidence="10 15" id="KW-0460">Magnesium</keyword>
<comment type="similarity">
    <text evidence="3 15">Belongs to the anthranilate synthase component I family.</text>
</comment>
<dbReference type="GO" id="GO:0004049">
    <property type="term" value="F:anthranilate synthase activity"/>
    <property type="evidence" value="ECO:0007669"/>
    <property type="project" value="UniProtKB-EC"/>
</dbReference>
<protein>
    <recommendedName>
        <fullName evidence="6 15">Anthranilate synthase component 1</fullName>
        <ecNumber evidence="5 15">4.1.3.27</ecNumber>
    </recommendedName>
</protein>
<feature type="domain" description="Chorismate-utilising enzyme C-terminal" evidence="16">
    <location>
        <begin position="227"/>
        <end position="478"/>
    </location>
</feature>
<evidence type="ECO:0000256" key="15">
    <source>
        <dbReference type="RuleBase" id="RU364045"/>
    </source>
</evidence>
<accession>A0ABY7JWQ8</accession>
<dbReference type="PRINTS" id="PR00095">
    <property type="entry name" value="ANTSNTHASEI"/>
</dbReference>
<organism evidence="18 19">
    <name type="scientific">Jatrophihabitans cynanchi</name>
    <dbReference type="NCBI Taxonomy" id="2944128"/>
    <lineage>
        <taxon>Bacteria</taxon>
        <taxon>Bacillati</taxon>
        <taxon>Actinomycetota</taxon>
        <taxon>Actinomycetes</taxon>
        <taxon>Jatrophihabitantales</taxon>
        <taxon>Jatrophihabitantaceae</taxon>
        <taxon>Jatrophihabitans</taxon>
    </lineage>
</organism>
<name>A0ABY7JWQ8_9ACTN</name>
<comment type="subunit">
    <text evidence="4 15">Heterotetramer consisting of two non-identical subunits: a beta subunit (TrpG) and a large alpha subunit (TrpE).</text>
</comment>
<evidence type="ECO:0000259" key="17">
    <source>
        <dbReference type="Pfam" id="PF04715"/>
    </source>
</evidence>
<keyword evidence="19" id="KW-1185">Reference proteome</keyword>
<keyword evidence="7 15" id="KW-0028">Amino-acid biosynthesis</keyword>
<evidence type="ECO:0000256" key="9">
    <source>
        <dbReference type="ARBA" id="ARBA00022822"/>
    </source>
</evidence>
<evidence type="ECO:0000256" key="1">
    <source>
        <dbReference type="ARBA" id="ARBA00001946"/>
    </source>
</evidence>
<sequence>MIGRADLDALAATHRLVPITRTLFADGETPVGVYRKLAGGRPGTFLLESAEPGASFSRWSFVGVNAVASLSVADGLPVWTGTVPGGAPTGGNPLQVLGAAWRAVKGPRLPGLPPLTGGFVGYLGYDVVRWIERLPDKAVDELRLPELTMLLVTDLAAVDHHECTVVLIANALLQPGMSAAELDAAYADAQSRLDAMQAALATPAPSTVATVAAVPPAAAVSRTPAGEYRPAVEQALEAVRAGEVFQIQVGQRFSVATSADPLDVYRVLRTLNPSPYMYFLRTADVDVVGSSPEALVTVHDGRAVLHPIAGTRKRGETAERDAALAAELVGDPKEQAEHVMLVDLARNDLGRVSAPGSVQVVQFGAVERYSHVWHIVSTIESRVATGRDAFDVLTATFPAGTLTGAPKVRAMELIDELEPVRRGLYGGAVGYLDAAGDLDMAIAIRTAVIRDGVAHVQASAGIVADSRPELEEQETQNKARAVLQAIATAQTLTPVAPDA</sequence>
<evidence type="ECO:0000313" key="19">
    <source>
        <dbReference type="Proteomes" id="UP001164693"/>
    </source>
</evidence>
<dbReference type="Pfam" id="PF00425">
    <property type="entry name" value="Chorismate_bind"/>
    <property type="match status" value="1"/>
</dbReference>
<dbReference type="NCBIfam" id="NF010086">
    <property type="entry name" value="PRK13571.1"/>
    <property type="match status" value="1"/>
</dbReference>
<keyword evidence="8 15" id="KW-0479">Metal-binding</keyword>
<evidence type="ECO:0000313" key="18">
    <source>
        <dbReference type="EMBL" id="WAX56839.1"/>
    </source>
</evidence>
<comment type="catalytic activity">
    <reaction evidence="14 15">
        <text>chorismate + L-glutamine = anthranilate + pyruvate + L-glutamate + H(+)</text>
        <dbReference type="Rhea" id="RHEA:21732"/>
        <dbReference type="ChEBI" id="CHEBI:15361"/>
        <dbReference type="ChEBI" id="CHEBI:15378"/>
        <dbReference type="ChEBI" id="CHEBI:16567"/>
        <dbReference type="ChEBI" id="CHEBI:29748"/>
        <dbReference type="ChEBI" id="CHEBI:29985"/>
        <dbReference type="ChEBI" id="CHEBI:58359"/>
        <dbReference type="EC" id="4.1.3.27"/>
    </reaction>
</comment>
<dbReference type="PANTHER" id="PTHR11236">
    <property type="entry name" value="AMINOBENZOATE/ANTHRANILATE SYNTHASE"/>
    <property type="match status" value="1"/>
</dbReference>
<evidence type="ECO:0000256" key="6">
    <source>
        <dbReference type="ARBA" id="ARBA00020653"/>
    </source>
</evidence>
<evidence type="ECO:0000256" key="10">
    <source>
        <dbReference type="ARBA" id="ARBA00022842"/>
    </source>
</evidence>
<dbReference type="Pfam" id="PF04715">
    <property type="entry name" value="Anth_synt_I_N"/>
    <property type="match status" value="1"/>
</dbReference>
<dbReference type="InterPro" id="IPR006805">
    <property type="entry name" value="Anth_synth_I_N"/>
</dbReference>
<evidence type="ECO:0000256" key="11">
    <source>
        <dbReference type="ARBA" id="ARBA00023141"/>
    </source>
</evidence>
<evidence type="ECO:0000256" key="14">
    <source>
        <dbReference type="ARBA" id="ARBA00047683"/>
    </source>
</evidence>
<comment type="cofactor">
    <cofactor evidence="1 15">
        <name>Mg(2+)</name>
        <dbReference type="ChEBI" id="CHEBI:18420"/>
    </cofactor>
</comment>
<keyword evidence="11 15" id="KW-0057">Aromatic amino acid biosynthesis</keyword>
<evidence type="ECO:0000256" key="2">
    <source>
        <dbReference type="ARBA" id="ARBA00004873"/>
    </source>
</evidence>
<dbReference type="Proteomes" id="UP001164693">
    <property type="component" value="Chromosome"/>
</dbReference>
<dbReference type="EMBL" id="CP097463">
    <property type="protein sequence ID" value="WAX56839.1"/>
    <property type="molecule type" value="Genomic_DNA"/>
</dbReference>
<evidence type="ECO:0000256" key="5">
    <source>
        <dbReference type="ARBA" id="ARBA00012266"/>
    </source>
</evidence>
<dbReference type="InterPro" id="IPR019999">
    <property type="entry name" value="Anth_synth_I-like"/>
</dbReference>
<dbReference type="InterPro" id="IPR005801">
    <property type="entry name" value="ADC_synthase"/>
</dbReference>
<comment type="function">
    <text evidence="13 15">Part of a heterotetrameric complex that catalyzes the two-step biosynthesis of anthranilate, an intermediate in the biosynthesis of L-tryptophan. In the first step, the glutamine-binding beta subunit (TrpG) of anthranilate synthase (AS) provides the glutamine amidotransferase activity which generates ammonia as a substrate that, along with chorismate, is used in the second step, catalyzed by the large alpha subunit of AS (TrpE) to produce anthranilate. In the absence of TrpG, TrpE can synthesize anthranilate directly from chorismate and high concentrations of ammonia.</text>
</comment>
<dbReference type="EC" id="4.1.3.27" evidence="5 15"/>
<gene>
    <name evidence="15" type="primary">trpE</name>
    <name evidence="18" type="ORF">M6B22_20275</name>
</gene>
<feature type="domain" description="Anthranilate synthase component I N-terminal" evidence="17">
    <location>
        <begin position="27"/>
        <end position="165"/>
    </location>
</feature>
<evidence type="ECO:0000256" key="7">
    <source>
        <dbReference type="ARBA" id="ARBA00022605"/>
    </source>
</evidence>
<dbReference type="RefSeq" id="WP_269443374.1">
    <property type="nucleotide sequence ID" value="NZ_CP097463.1"/>
</dbReference>
<dbReference type="NCBIfam" id="TIGR00564">
    <property type="entry name" value="trpE_most"/>
    <property type="match status" value="1"/>
</dbReference>
<evidence type="ECO:0000256" key="13">
    <source>
        <dbReference type="ARBA" id="ARBA00025634"/>
    </source>
</evidence>
<keyword evidence="12 15" id="KW-0456">Lyase</keyword>